<comment type="caution">
    <text evidence="1">The sequence shown here is derived from an EMBL/GenBank/DDBJ whole genome shotgun (WGS) entry which is preliminary data.</text>
</comment>
<name>A0ACB8F9D9_9SAUR</name>
<reference evidence="1" key="1">
    <citation type="submission" date="2021-08" db="EMBL/GenBank/DDBJ databases">
        <title>The first chromosome-level gecko genome reveals the dynamic sex chromosomes of Neotropical dwarf geckos (Sphaerodactylidae: Sphaerodactylus).</title>
        <authorList>
            <person name="Pinto B.J."/>
            <person name="Keating S.E."/>
            <person name="Gamble T."/>
        </authorList>
    </citation>
    <scope>NUCLEOTIDE SEQUENCE</scope>
    <source>
        <strain evidence="1">TG3544</strain>
    </source>
</reference>
<organism evidence="1 2">
    <name type="scientific">Sphaerodactylus townsendi</name>
    <dbReference type="NCBI Taxonomy" id="933632"/>
    <lineage>
        <taxon>Eukaryota</taxon>
        <taxon>Metazoa</taxon>
        <taxon>Chordata</taxon>
        <taxon>Craniata</taxon>
        <taxon>Vertebrata</taxon>
        <taxon>Euteleostomi</taxon>
        <taxon>Lepidosauria</taxon>
        <taxon>Squamata</taxon>
        <taxon>Bifurcata</taxon>
        <taxon>Gekkota</taxon>
        <taxon>Sphaerodactylidae</taxon>
        <taxon>Sphaerodactylus</taxon>
    </lineage>
</organism>
<gene>
    <name evidence="1" type="ORF">K3G42_019881</name>
</gene>
<evidence type="ECO:0000313" key="2">
    <source>
        <dbReference type="Proteomes" id="UP000827872"/>
    </source>
</evidence>
<dbReference type="EMBL" id="CM037621">
    <property type="protein sequence ID" value="KAH8002039.1"/>
    <property type="molecule type" value="Genomic_DNA"/>
</dbReference>
<evidence type="ECO:0000313" key="1">
    <source>
        <dbReference type="EMBL" id="KAH8002039.1"/>
    </source>
</evidence>
<keyword evidence="2" id="KW-1185">Reference proteome</keyword>
<proteinExistence type="predicted"/>
<dbReference type="Proteomes" id="UP000827872">
    <property type="component" value="Linkage Group LG08"/>
</dbReference>
<accession>A0ACB8F9D9</accession>
<sequence length="119" mass="12749">MSQDPLNSRPPISLATALSRSMELVSVGWDGRAELFLHTSLPPPLRPHPSFRAATFLLSLSLSPLPGKHSLDSAVNKLPNLLYDPAVSSPPAPPLCLFATLRRAMGTPVLMEGSLQQQG</sequence>
<protein>
    <submittedName>
        <fullName evidence="1">Uncharacterized protein</fullName>
    </submittedName>
</protein>